<dbReference type="Proteomes" id="UP000683360">
    <property type="component" value="Unassembled WGS sequence"/>
</dbReference>
<feature type="compositionally biased region" description="Basic and acidic residues" evidence="2">
    <location>
        <begin position="53"/>
        <end position="67"/>
    </location>
</feature>
<dbReference type="OrthoDB" id="10060000at2759"/>
<feature type="compositionally biased region" description="Basic and acidic residues" evidence="2">
    <location>
        <begin position="74"/>
        <end position="111"/>
    </location>
</feature>
<name>A0A8S3QU57_MYTED</name>
<feature type="compositionally biased region" description="Basic and acidic residues" evidence="2">
    <location>
        <begin position="134"/>
        <end position="147"/>
    </location>
</feature>
<dbReference type="EMBL" id="CAJPWZ010000732">
    <property type="protein sequence ID" value="CAG2200132.1"/>
    <property type="molecule type" value="Genomic_DNA"/>
</dbReference>
<feature type="compositionally biased region" description="Gly residues" evidence="2">
    <location>
        <begin position="1"/>
        <end position="12"/>
    </location>
</feature>
<protein>
    <submittedName>
        <fullName evidence="3">AUTS2</fullName>
    </submittedName>
</protein>
<keyword evidence="4" id="KW-1185">Reference proteome</keyword>
<dbReference type="AlphaFoldDB" id="A0A8S3QU57"/>
<keyword evidence="1" id="KW-0597">Phosphoprotein</keyword>
<evidence type="ECO:0000313" key="4">
    <source>
        <dbReference type="Proteomes" id="UP000683360"/>
    </source>
</evidence>
<organism evidence="3 4">
    <name type="scientific">Mytilus edulis</name>
    <name type="common">Blue mussel</name>
    <dbReference type="NCBI Taxonomy" id="6550"/>
    <lineage>
        <taxon>Eukaryota</taxon>
        <taxon>Metazoa</taxon>
        <taxon>Spiralia</taxon>
        <taxon>Lophotrochozoa</taxon>
        <taxon>Mollusca</taxon>
        <taxon>Bivalvia</taxon>
        <taxon>Autobranchia</taxon>
        <taxon>Pteriomorphia</taxon>
        <taxon>Mytilida</taxon>
        <taxon>Mytiloidea</taxon>
        <taxon>Mytilidae</taxon>
        <taxon>Mytilinae</taxon>
        <taxon>Mytilus</taxon>
    </lineage>
</organism>
<evidence type="ECO:0000313" key="3">
    <source>
        <dbReference type="EMBL" id="CAG2200132.1"/>
    </source>
</evidence>
<sequence length="177" mass="20201">MSNPLGFGGLGSSGAFSGRGEMPNVPGLTSPHKWNRLHRTRPTFPGSQAGPWSKREDGEIDCGDRGPEAGVLALDRRRKEDRERNGEHDRRVSLEERSRERELSYMKDAHASRSRYRSRSPLQNGRVGSAKSDSSYERRFDDTSGLKIKQERREEDLILHAERDKVRTDYLLTFRSS</sequence>
<feature type="region of interest" description="Disordered" evidence="2">
    <location>
        <begin position="1"/>
        <end position="147"/>
    </location>
</feature>
<dbReference type="PANTHER" id="PTHR14429:SF22">
    <property type="entry name" value="AGAP013055-PA"/>
    <property type="match status" value="1"/>
</dbReference>
<proteinExistence type="predicted"/>
<evidence type="ECO:0000256" key="2">
    <source>
        <dbReference type="SAM" id="MobiDB-lite"/>
    </source>
</evidence>
<reference evidence="3" key="1">
    <citation type="submission" date="2021-03" db="EMBL/GenBank/DDBJ databases">
        <authorList>
            <person name="Bekaert M."/>
        </authorList>
    </citation>
    <scope>NUCLEOTIDE SEQUENCE</scope>
</reference>
<evidence type="ECO:0000256" key="1">
    <source>
        <dbReference type="ARBA" id="ARBA00022553"/>
    </source>
</evidence>
<gene>
    <name evidence="3" type="ORF">MEDL_14804</name>
</gene>
<dbReference type="InterPro" id="IPR023246">
    <property type="entry name" value="AUTS2"/>
</dbReference>
<dbReference type="PANTHER" id="PTHR14429">
    <property type="entry name" value="FIBROSIN FAMILY MEMBER"/>
    <property type="match status" value="1"/>
</dbReference>
<comment type="caution">
    <text evidence="3">The sequence shown here is derived from an EMBL/GenBank/DDBJ whole genome shotgun (WGS) entry which is preliminary data.</text>
</comment>
<accession>A0A8S3QU57</accession>
<dbReference type="Pfam" id="PF15336">
    <property type="entry name" value="Auts2"/>
    <property type="match status" value="1"/>
</dbReference>